<dbReference type="InterPro" id="IPR014547">
    <property type="entry name" value="UCP028477"/>
</dbReference>
<dbReference type="AlphaFoldDB" id="A0A482IRI7"/>
<proteinExistence type="predicted"/>
<feature type="signal peptide" evidence="1">
    <location>
        <begin position="1"/>
        <end position="27"/>
    </location>
</feature>
<evidence type="ECO:0000313" key="3">
    <source>
        <dbReference type="Proteomes" id="UP000253772"/>
    </source>
</evidence>
<dbReference type="Proteomes" id="UP000253772">
    <property type="component" value="Chromosome c1"/>
</dbReference>
<dbReference type="RefSeq" id="WP_017514998.1">
    <property type="nucleotide sequence ID" value="NZ_CP037900.1"/>
</dbReference>
<dbReference type="PIRSF" id="PIRSF028477">
    <property type="entry name" value="UCP028477"/>
    <property type="match status" value="1"/>
</dbReference>
<protein>
    <submittedName>
        <fullName evidence="2">DUF2145 domain-containing protein</fullName>
    </submittedName>
</protein>
<dbReference type="OrthoDB" id="9000139at2"/>
<name>A0A482IRI7_9BURK</name>
<accession>A0A482IRI7</accession>
<dbReference type="EMBL" id="CP037900">
    <property type="protein sequence ID" value="QBP09654.1"/>
    <property type="molecule type" value="Genomic_DNA"/>
</dbReference>
<dbReference type="Pfam" id="PF09916">
    <property type="entry name" value="DUF2145"/>
    <property type="match status" value="1"/>
</dbReference>
<gene>
    <name evidence="2" type="ORF">DDF84_007715</name>
</gene>
<evidence type="ECO:0000256" key="1">
    <source>
        <dbReference type="SAM" id="SignalP"/>
    </source>
</evidence>
<organism evidence="2 3">
    <name type="scientific">Cupriavidus metallidurans</name>
    <dbReference type="NCBI Taxonomy" id="119219"/>
    <lineage>
        <taxon>Bacteria</taxon>
        <taxon>Pseudomonadati</taxon>
        <taxon>Pseudomonadota</taxon>
        <taxon>Betaproteobacteria</taxon>
        <taxon>Burkholderiales</taxon>
        <taxon>Burkholderiaceae</taxon>
        <taxon>Cupriavidus</taxon>
    </lineage>
</organism>
<keyword evidence="1" id="KW-0732">Signal</keyword>
<reference evidence="2 3" key="1">
    <citation type="submission" date="2019-03" db="EMBL/GenBank/DDBJ databases">
        <title>Comparative insights into the high quality Complete genome sequence of highly metal resistant Cupriavidus metallidurans strain BS1 isolated from a gold-copper mine.</title>
        <authorList>
            <person name="Mazhar H.S."/>
            <person name="Rensing C."/>
        </authorList>
    </citation>
    <scope>NUCLEOTIDE SEQUENCE [LARGE SCALE GENOMIC DNA]</scope>
    <source>
        <strain evidence="2 3">BS1</strain>
    </source>
</reference>
<evidence type="ECO:0000313" key="2">
    <source>
        <dbReference type="EMBL" id="QBP09654.1"/>
    </source>
</evidence>
<sequence>MKARGVAAIAASAIAALCLANSPEAFAGQPCNDSPLTPAVLQTAMATAQRVTGDLDRRGVQVALLGRVGQDLSKYGLKYSHVGIVYRSAPGAPWRVAHLLNTCGTNQSDLWYEGVGNFYLDDLFLFDTLVMVPPEDTAKALLSRLSDGQTLRAIHDELYSLVAYPFSTRYQNSNGWVIETVAAASARDATIRDRGQAQAWLELAGYKPSEMEFGTLTRLGGRMFKANVAFDDHPDSLRFAGRIRTVTVESIKTFLKTQRKGWDIFEIPGRR</sequence>
<feature type="chain" id="PRO_5019779361" evidence="1">
    <location>
        <begin position="28"/>
        <end position="271"/>
    </location>
</feature>